<accession>A0A3B0CMK8</accession>
<evidence type="ECO:0000256" key="6">
    <source>
        <dbReference type="ARBA" id="ARBA00023136"/>
    </source>
</evidence>
<keyword evidence="2" id="KW-1003">Cell membrane</keyword>
<dbReference type="GO" id="GO:0005886">
    <property type="term" value="C:plasma membrane"/>
    <property type="evidence" value="ECO:0007669"/>
    <property type="project" value="UniProtKB-SubCell"/>
</dbReference>
<dbReference type="PANTHER" id="PTHR34220:SF7">
    <property type="entry name" value="SENSOR HISTIDINE KINASE YPDA"/>
    <property type="match status" value="1"/>
</dbReference>
<dbReference type="SMART" id="SM00387">
    <property type="entry name" value="HATPase_c"/>
    <property type="match status" value="1"/>
</dbReference>
<feature type="transmembrane region" description="Helical" evidence="7">
    <location>
        <begin position="291"/>
        <end position="310"/>
    </location>
</feature>
<feature type="domain" description="HAMP" evidence="8">
    <location>
        <begin position="312"/>
        <end position="364"/>
    </location>
</feature>
<dbReference type="PROSITE" id="PS50885">
    <property type="entry name" value="HAMP"/>
    <property type="match status" value="1"/>
</dbReference>
<dbReference type="Pfam" id="PF06580">
    <property type="entry name" value="His_kinase"/>
    <property type="match status" value="1"/>
</dbReference>
<evidence type="ECO:0000256" key="3">
    <source>
        <dbReference type="ARBA" id="ARBA00022553"/>
    </source>
</evidence>
<dbReference type="SUPFAM" id="SSF55874">
    <property type="entry name" value="ATPase domain of HSP90 chaperone/DNA topoisomerase II/histidine kinase"/>
    <property type="match status" value="1"/>
</dbReference>
<dbReference type="CDD" id="cd06225">
    <property type="entry name" value="HAMP"/>
    <property type="match status" value="1"/>
</dbReference>
<feature type="transmembrane region" description="Helical" evidence="7">
    <location>
        <begin position="12"/>
        <end position="32"/>
    </location>
</feature>
<keyword evidence="5 9" id="KW-0418">Kinase</keyword>
<dbReference type="Gene3D" id="3.30.565.10">
    <property type="entry name" value="Histidine kinase-like ATPase, C-terminal domain"/>
    <property type="match status" value="1"/>
</dbReference>
<keyword evidence="6 7" id="KW-0472">Membrane</keyword>
<comment type="subcellular location">
    <subcellularLocation>
        <location evidence="1">Cell membrane</location>
        <topology evidence="1">Multi-pass membrane protein</topology>
    </subcellularLocation>
</comment>
<dbReference type="InterPro" id="IPR003660">
    <property type="entry name" value="HAMP_dom"/>
</dbReference>
<gene>
    <name evidence="9" type="ORF">D7M11_04045</name>
</gene>
<reference evidence="9 10" key="1">
    <citation type="journal article" date="2007" name="Int. J. Syst. Evol. Microbiol.">
        <title>Paenibacillus ginsengarvi sp. nov., isolated from soil from ginseng cultivation.</title>
        <authorList>
            <person name="Yoon M.H."/>
            <person name="Ten L.N."/>
            <person name="Im W.T."/>
        </authorList>
    </citation>
    <scope>NUCLEOTIDE SEQUENCE [LARGE SCALE GENOMIC DNA]</scope>
    <source>
        <strain evidence="9 10">KCTC 13059</strain>
    </source>
</reference>
<evidence type="ECO:0000313" key="9">
    <source>
        <dbReference type="EMBL" id="RKN86190.1"/>
    </source>
</evidence>
<protein>
    <submittedName>
        <fullName evidence="9">Sensor histidine kinase</fullName>
    </submittedName>
</protein>
<dbReference type="SMART" id="SM00304">
    <property type="entry name" value="HAMP"/>
    <property type="match status" value="1"/>
</dbReference>
<keyword evidence="3" id="KW-0597">Phosphoprotein</keyword>
<keyword evidence="10" id="KW-1185">Reference proteome</keyword>
<dbReference type="PANTHER" id="PTHR34220">
    <property type="entry name" value="SENSOR HISTIDINE KINASE YPDA"/>
    <property type="match status" value="1"/>
</dbReference>
<dbReference type="EMBL" id="RBAH01000002">
    <property type="protein sequence ID" value="RKN86190.1"/>
    <property type="molecule type" value="Genomic_DNA"/>
</dbReference>
<organism evidence="9 10">
    <name type="scientific">Paenibacillus ginsengarvi</name>
    <dbReference type="NCBI Taxonomy" id="400777"/>
    <lineage>
        <taxon>Bacteria</taxon>
        <taxon>Bacillati</taxon>
        <taxon>Bacillota</taxon>
        <taxon>Bacilli</taxon>
        <taxon>Bacillales</taxon>
        <taxon>Paenibacillaceae</taxon>
        <taxon>Paenibacillus</taxon>
    </lineage>
</organism>
<dbReference type="Gene3D" id="6.10.340.10">
    <property type="match status" value="1"/>
</dbReference>
<keyword evidence="4" id="KW-0808">Transferase</keyword>
<keyword evidence="7" id="KW-0812">Transmembrane</keyword>
<dbReference type="Proteomes" id="UP000282311">
    <property type="component" value="Unassembled WGS sequence"/>
</dbReference>
<keyword evidence="7" id="KW-1133">Transmembrane helix</keyword>
<name>A0A3B0CMK8_9BACL</name>
<dbReference type="InterPro" id="IPR050640">
    <property type="entry name" value="Bact_2-comp_sensor_kinase"/>
</dbReference>
<sequence>MRAGTITFGQKLILSYLAFVLIPVVLIGTYAYTSTLRSVKEQFSAGIRGTLRQMKDNVAYTLEDLKRVSELLYYDQKLQQYLRSYEEGWYSYEATTNYLKPKLLGTMKSTGSPIWLSVYVASNTLPEIYYVGDPDADPLRTKVGQFELYHLDRLADRPWYKELPEAKEQPDASLYWRQIETDAAFRNISLVRRLNDEYRLDQLGLIRITLKIGDLFKTIDAQIGEASYIAVRNEKRELMYASGQPYPPPDNGGSADDYFSVEETVPGLGWTIAAYVPNRLIESGALKVRSLTLFVCFVSFLFLALLGIVVSRFFASRVTKVVSVLDAFGEGDFMKRTAYSGNDEFARIFRALNEMGDHTDKLIREVYVANLRKREAELEALQAQINPHFLYNTLSSISRLAKFGEIGKLHEMVMALAQFYRLTLSDGRTIIPIEDEWQQARAYIDIQRIKHKDKLDFSFRMDESIFEFDTIKLILQPFIENVLEHSWYGVDRIHLKIWGYPQNEAIVFQIIDDGIGMPRGRVDDIFDPTGIKAGYGIRNVHERIKLQFGEPYGVSICSGHGIGTSVKIVVPKFRSG</sequence>
<comment type="caution">
    <text evidence="9">The sequence shown here is derived from an EMBL/GenBank/DDBJ whole genome shotgun (WGS) entry which is preliminary data.</text>
</comment>
<dbReference type="InterPro" id="IPR036890">
    <property type="entry name" value="HATPase_C_sf"/>
</dbReference>
<evidence type="ECO:0000256" key="7">
    <source>
        <dbReference type="SAM" id="Phobius"/>
    </source>
</evidence>
<dbReference type="RefSeq" id="WP_120745882.1">
    <property type="nucleotide sequence ID" value="NZ_RBAH01000002.1"/>
</dbReference>
<dbReference type="Pfam" id="PF02518">
    <property type="entry name" value="HATPase_c"/>
    <property type="match status" value="1"/>
</dbReference>
<evidence type="ECO:0000256" key="5">
    <source>
        <dbReference type="ARBA" id="ARBA00022777"/>
    </source>
</evidence>
<evidence type="ECO:0000313" key="10">
    <source>
        <dbReference type="Proteomes" id="UP000282311"/>
    </source>
</evidence>
<proteinExistence type="predicted"/>
<dbReference type="OrthoDB" id="9809348at2"/>
<evidence type="ECO:0000259" key="8">
    <source>
        <dbReference type="PROSITE" id="PS50885"/>
    </source>
</evidence>
<evidence type="ECO:0000256" key="2">
    <source>
        <dbReference type="ARBA" id="ARBA00022475"/>
    </source>
</evidence>
<dbReference type="GO" id="GO:0000155">
    <property type="term" value="F:phosphorelay sensor kinase activity"/>
    <property type="evidence" value="ECO:0007669"/>
    <property type="project" value="InterPro"/>
</dbReference>
<dbReference type="AlphaFoldDB" id="A0A3B0CMK8"/>
<evidence type="ECO:0000256" key="1">
    <source>
        <dbReference type="ARBA" id="ARBA00004651"/>
    </source>
</evidence>
<dbReference type="InterPro" id="IPR003594">
    <property type="entry name" value="HATPase_dom"/>
</dbReference>
<evidence type="ECO:0000256" key="4">
    <source>
        <dbReference type="ARBA" id="ARBA00022679"/>
    </source>
</evidence>
<dbReference type="InterPro" id="IPR010559">
    <property type="entry name" value="Sig_transdc_His_kin_internal"/>
</dbReference>